<dbReference type="Proteomes" id="UP001356427">
    <property type="component" value="Unassembled WGS sequence"/>
</dbReference>
<dbReference type="GO" id="GO:0046872">
    <property type="term" value="F:metal ion binding"/>
    <property type="evidence" value="ECO:0007669"/>
    <property type="project" value="UniProtKB-KW"/>
</dbReference>
<name>A0AAN8LVC5_9TELE</name>
<evidence type="ECO:0000256" key="10">
    <source>
        <dbReference type="ARBA" id="ARBA00023288"/>
    </source>
</evidence>
<evidence type="ECO:0000256" key="15">
    <source>
        <dbReference type="ARBA" id="ARBA00041651"/>
    </source>
</evidence>
<evidence type="ECO:0000256" key="17">
    <source>
        <dbReference type="ARBA" id="ARBA00043229"/>
    </source>
</evidence>
<comment type="function">
    <text evidence="18">Catalyzes the cross-linking of proteins and the conjugation of polyamines to proteins. Responsible for cross-linking epidermal proteins during formation of the stratum corneum. Involved in cell proliferation.</text>
</comment>
<evidence type="ECO:0000256" key="3">
    <source>
        <dbReference type="ARBA" id="ARBA00022553"/>
    </source>
</evidence>
<dbReference type="EMBL" id="JAGTTL010000018">
    <property type="protein sequence ID" value="KAK6308956.1"/>
    <property type="molecule type" value="Genomic_DNA"/>
</dbReference>
<evidence type="ECO:0000256" key="12">
    <source>
        <dbReference type="ARBA" id="ARBA00024222"/>
    </source>
</evidence>
<evidence type="ECO:0000256" key="1">
    <source>
        <dbReference type="ARBA" id="ARBA00004635"/>
    </source>
</evidence>
<comment type="cofactor">
    <cofactor evidence="21">
        <name>Ca(2+)</name>
        <dbReference type="ChEBI" id="CHEBI:29108"/>
    </cofactor>
    <text evidence="21">Binds 1 Ca(2+) ion per subunit.</text>
</comment>
<feature type="active site" evidence="20">
    <location>
        <position position="367"/>
    </location>
</feature>
<dbReference type="FunFam" id="2.60.40.10:FF:000171">
    <property type="entry name" value="protein-glutamine gamma-glutamyltransferase 6"/>
    <property type="match status" value="1"/>
</dbReference>
<dbReference type="Pfam" id="PF01841">
    <property type="entry name" value="Transglut_core"/>
    <property type="match status" value="1"/>
</dbReference>
<accession>A0AAN8LVC5</accession>
<dbReference type="GO" id="GO:0016020">
    <property type="term" value="C:membrane"/>
    <property type="evidence" value="ECO:0007669"/>
    <property type="project" value="UniProtKB-SubCell"/>
</dbReference>
<dbReference type="FunFam" id="2.60.40.10:FF:001143">
    <property type="entry name" value="Protein-glutamine gamma-glutamyltransferase K"/>
    <property type="match status" value="1"/>
</dbReference>
<keyword evidence="10" id="KW-0449">Lipoprotein</keyword>
<dbReference type="InterPro" id="IPR014756">
    <property type="entry name" value="Ig_E-set"/>
</dbReference>
<dbReference type="SMART" id="SM00460">
    <property type="entry name" value="TGc"/>
    <property type="match status" value="1"/>
</dbReference>
<organism evidence="24 25">
    <name type="scientific">Coregonus suidteri</name>
    <dbReference type="NCBI Taxonomy" id="861788"/>
    <lineage>
        <taxon>Eukaryota</taxon>
        <taxon>Metazoa</taxon>
        <taxon>Chordata</taxon>
        <taxon>Craniata</taxon>
        <taxon>Vertebrata</taxon>
        <taxon>Euteleostomi</taxon>
        <taxon>Actinopterygii</taxon>
        <taxon>Neopterygii</taxon>
        <taxon>Teleostei</taxon>
        <taxon>Protacanthopterygii</taxon>
        <taxon>Salmoniformes</taxon>
        <taxon>Salmonidae</taxon>
        <taxon>Coregoninae</taxon>
        <taxon>Coregonus</taxon>
    </lineage>
</organism>
<comment type="subunit">
    <text evidence="13">Interacts with PLAAT4.</text>
</comment>
<keyword evidence="6 21" id="KW-0106">Calcium</keyword>
<dbReference type="FunFam" id="2.60.40.10:FF:000090">
    <property type="entry name" value="Protein-glutamine gamma-glutamyltransferase 2"/>
    <property type="match status" value="1"/>
</dbReference>
<gene>
    <name evidence="24" type="ORF">J4Q44_G00204190</name>
</gene>
<dbReference type="Pfam" id="PF00868">
    <property type="entry name" value="Transglut_N"/>
    <property type="match status" value="1"/>
</dbReference>
<dbReference type="Gene3D" id="2.60.40.10">
    <property type="entry name" value="Immunoglobulins"/>
    <property type="match status" value="3"/>
</dbReference>
<evidence type="ECO:0000256" key="13">
    <source>
        <dbReference type="ARBA" id="ARBA00038573"/>
    </source>
</evidence>
<keyword evidence="11" id="KW-0012">Acyltransferase</keyword>
<evidence type="ECO:0000256" key="4">
    <source>
        <dbReference type="ARBA" id="ARBA00022679"/>
    </source>
</evidence>
<evidence type="ECO:0000256" key="22">
    <source>
        <dbReference type="SAM" id="MobiDB-lite"/>
    </source>
</evidence>
<dbReference type="SUPFAM" id="SSF81296">
    <property type="entry name" value="E set domains"/>
    <property type="match status" value="1"/>
</dbReference>
<feature type="region of interest" description="Disordered" evidence="22">
    <location>
        <begin position="1"/>
        <end position="41"/>
    </location>
</feature>
<keyword evidence="9" id="KW-0417">Keratinization</keyword>
<sequence length="780" mass="86751">MPVETPSVRHTSTVGRFPSVTLGLGKDEPGKEEPEENTEEGGCRQWLSKICPCCCQRQSDDDDITDKVVTGIVDVDKLVGNDDKPVTNESKLEEILLRVRSIDLMKTKKGQNRMEHHTDRYYGDDLIIRRGQIFMMWLDLSRPYNPNTDRLHLELRTGPLPTVAKGTHVIIPLVEELEDDRWEAKIVQRDGNRLKLSVNSLPTAVIGRYQLTVATQSPKGEATSTHDPGNDICMLFNPWCEDDTVYMDDSDEKNEYILNDVGRLYYGTENQIGSRTWNYGQFDKGILDACLYVLEKSATPPSGWGDSVNVVRVISAMINSPDDGGVLEGNWSGNYVGGTSPTAWSGSVDILKKYHKDGGTPVRYGQCWIFSGVTTTVLRCLGIPSRSVSNFNSAHDTDRSLTLDMYFDEKLESIDHLNSDSMWNFHVWNDCWMARPDLPPGYGGWQVVDSTPQETSLGTYCCGPASVNAIRNGQVFLKHDSPFVFAEVNSDKIYWQRNLNGTFTQIHSEKNAVGHCISTKAVGSDERNDITHLYKYPEGTEEERIAVETASRYGSKPDTYSSPIAQDVSIEVTMDGEGPRMGGDAELSIVMRNASSLPRTINLHSQVAVMYYTGVLKATVKKDQIPVELLPNEVKTLEWILQYQHYQDQLVDQAALMLTLSGRVSETQQVLATQFSFRLRTPDLIIKPVGEAVVGKKMAAEISFTNPLPCTLKGVVFRVEGLGLQSVRQIAVGDVASHSSVVQTEVFVPSLPGPRKLLASLDCKQLTQVHGVADINVKEI</sequence>
<dbReference type="SUPFAM" id="SSF49309">
    <property type="entry name" value="Transglutaminase, two C-terminal domains"/>
    <property type="match status" value="2"/>
</dbReference>
<dbReference type="PANTHER" id="PTHR11590">
    <property type="entry name" value="PROTEIN-GLUTAMINE GAMMA-GLUTAMYLTRANSFERASE"/>
    <property type="match status" value="1"/>
</dbReference>
<evidence type="ECO:0000256" key="20">
    <source>
        <dbReference type="PIRSR" id="PIRSR000459-1"/>
    </source>
</evidence>
<dbReference type="GO" id="GO:0031424">
    <property type="term" value="P:keratinization"/>
    <property type="evidence" value="ECO:0007669"/>
    <property type="project" value="UniProtKB-KW"/>
</dbReference>
<keyword evidence="8" id="KW-0564">Palmitate</keyword>
<keyword evidence="7" id="KW-0472">Membrane</keyword>
<dbReference type="EC" id="2.3.2.13" evidence="12"/>
<evidence type="ECO:0000256" key="18">
    <source>
        <dbReference type="ARBA" id="ARBA00045815"/>
    </source>
</evidence>
<keyword evidence="4" id="KW-0808">Transferase</keyword>
<keyword evidence="5 21" id="KW-0479">Metal-binding</keyword>
<evidence type="ECO:0000256" key="16">
    <source>
        <dbReference type="ARBA" id="ARBA00041726"/>
    </source>
</evidence>
<evidence type="ECO:0000256" key="11">
    <source>
        <dbReference type="ARBA" id="ARBA00023315"/>
    </source>
</evidence>
<feature type="active site" evidence="20">
    <location>
        <position position="449"/>
    </location>
</feature>
<proteinExistence type="inferred from homology"/>
<evidence type="ECO:0000313" key="25">
    <source>
        <dbReference type="Proteomes" id="UP001356427"/>
    </source>
</evidence>
<dbReference type="Gene3D" id="3.90.260.10">
    <property type="entry name" value="Transglutaminase-like"/>
    <property type="match status" value="1"/>
</dbReference>
<dbReference type="InterPro" id="IPR038765">
    <property type="entry name" value="Papain-like_cys_pep_sf"/>
</dbReference>
<comment type="caution">
    <text evidence="24">The sequence shown here is derived from an EMBL/GenBank/DDBJ whole genome shotgun (WGS) entry which is preliminary data.</text>
</comment>
<evidence type="ECO:0000256" key="6">
    <source>
        <dbReference type="ARBA" id="ARBA00022837"/>
    </source>
</evidence>
<evidence type="ECO:0000256" key="9">
    <source>
        <dbReference type="ARBA" id="ARBA00023249"/>
    </source>
</evidence>
<evidence type="ECO:0000256" key="14">
    <source>
        <dbReference type="ARBA" id="ARBA00040559"/>
    </source>
</evidence>
<dbReference type="SUPFAM" id="SSF54001">
    <property type="entry name" value="Cysteine proteinases"/>
    <property type="match status" value="1"/>
</dbReference>
<evidence type="ECO:0000259" key="23">
    <source>
        <dbReference type="SMART" id="SM00460"/>
    </source>
</evidence>
<feature type="binding site" evidence="21">
    <location>
        <position position="543"/>
    </location>
    <ligand>
        <name>Ca(2+)</name>
        <dbReference type="ChEBI" id="CHEBI:29108"/>
    </ligand>
</feature>
<feature type="active site" evidence="20">
    <location>
        <position position="426"/>
    </location>
</feature>
<dbReference type="GO" id="GO:0003810">
    <property type="term" value="F:protein-glutamine gamma-glutamyltransferase activity"/>
    <property type="evidence" value="ECO:0007669"/>
    <property type="project" value="UniProtKB-EC"/>
</dbReference>
<evidence type="ECO:0000256" key="19">
    <source>
        <dbReference type="ARBA" id="ARBA00051843"/>
    </source>
</evidence>
<evidence type="ECO:0000256" key="2">
    <source>
        <dbReference type="ARBA" id="ARBA00005968"/>
    </source>
</evidence>
<dbReference type="InterPro" id="IPR023608">
    <property type="entry name" value="Transglutaminase_animal"/>
</dbReference>
<evidence type="ECO:0000256" key="7">
    <source>
        <dbReference type="ARBA" id="ARBA00023136"/>
    </source>
</evidence>
<feature type="binding site" evidence="21">
    <location>
        <position position="491"/>
    </location>
    <ligand>
        <name>Ca(2+)</name>
        <dbReference type="ChEBI" id="CHEBI:29108"/>
    </ligand>
</feature>
<dbReference type="AlphaFoldDB" id="A0AAN8LVC5"/>
<dbReference type="InterPro" id="IPR013783">
    <property type="entry name" value="Ig-like_fold"/>
</dbReference>
<protein>
    <recommendedName>
        <fullName evidence="14">Protein-glutamine gamma-glutamyltransferase K</fullName>
        <ecNumber evidence="12">2.3.2.13</ecNumber>
    </recommendedName>
    <alternativeName>
        <fullName evidence="17">Epidermal TGase</fullName>
    </alternativeName>
    <alternativeName>
        <fullName evidence="16">Transglutaminase K</fullName>
    </alternativeName>
    <alternativeName>
        <fullName evidence="15">Transglutaminase-1</fullName>
    </alternativeName>
</protein>
<reference evidence="24 25" key="1">
    <citation type="submission" date="2021-04" db="EMBL/GenBank/DDBJ databases">
        <authorList>
            <person name="De Guttry C."/>
            <person name="Zahm M."/>
            <person name="Klopp C."/>
            <person name="Cabau C."/>
            <person name="Louis A."/>
            <person name="Berthelot C."/>
            <person name="Parey E."/>
            <person name="Roest Crollius H."/>
            <person name="Montfort J."/>
            <person name="Robinson-Rechavi M."/>
            <person name="Bucao C."/>
            <person name="Bouchez O."/>
            <person name="Gislard M."/>
            <person name="Lluch J."/>
            <person name="Milhes M."/>
            <person name="Lampietro C."/>
            <person name="Lopez Roques C."/>
            <person name="Donnadieu C."/>
            <person name="Braasch I."/>
            <person name="Desvignes T."/>
            <person name="Postlethwait J."/>
            <person name="Bobe J."/>
            <person name="Wedekind C."/>
            <person name="Guiguen Y."/>
        </authorList>
    </citation>
    <scope>NUCLEOTIDE SEQUENCE [LARGE SCALE GENOMIC DNA]</scope>
    <source>
        <strain evidence="24">Cs_M1</strain>
        <tissue evidence="24">Blood</tissue>
    </source>
</reference>
<comment type="subcellular location">
    <subcellularLocation>
        <location evidence="1">Membrane</location>
        <topology evidence="1">Lipid-anchor</topology>
    </subcellularLocation>
</comment>
<dbReference type="PANTHER" id="PTHR11590:SF49">
    <property type="entry name" value="PROTEIN-GLUTAMINE GAMMA-GLUTAMYLTRANSFERASE K"/>
    <property type="match status" value="1"/>
</dbReference>
<keyword evidence="3" id="KW-0597">Phosphoprotein</keyword>
<dbReference type="InterPro" id="IPR036238">
    <property type="entry name" value="Transglutaminase_C_sf"/>
</dbReference>
<keyword evidence="25" id="KW-1185">Reference proteome</keyword>
<dbReference type="InterPro" id="IPR036985">
    <property type="entry name" value="Transglutaminase-like_sf"/>
</dbReference>
<dbReference type="PIRSF" id="PIRSF000459">
    <property type="entry name" value="TGM_EBP42"/>
    <property type="match status" value="1"/>
</dbReference>
<feature type="binding site" evidence="21">
    <location>
        <position position="489"/>
    </location>
    <ligand>
        <name>Ca(2+)</name>
        <dbReference type="ChEBI" id="CHEBI:29108"/>
    </ligand>
</feature>
<dbReference type="Pfam" id="PF00927">
    <property type="entry name" value="Transglut_C"/>
    <property type="match status" value="2"/>
</dbReference>
<comment type="catalytic activity">
    <reaction evidence="19">
        <text>L-glutaminyl-[protein] + L-lysyl-[protein] = [protein]-L-lysyl-N(6)-5-L-glutamyl-[protein] + NH4(+)</text>
        <dbReference type="Rhea" id="RHEA:54816"/>
        <dbReference type="Rhea" id="RHEA-COMP:9752"/>
        <dbReference type="Rhea" id="RHEA-COMP:10207"/>
        <dbReference type="Rhea" id="RHEA-COMP:14005"/>
        <dbReference type="ChEBI" id="CHEBI:28938"/>
        <dbReference type="ChEBI" id="CHEBI:29969"/>
        <dbReference type="ChEBI" id="CHEBI:30011"/>
        <dbReference type="ChEBI" id="CHEBI:138370"/>
        <dbReference type="EC" id="2.3.2.13"/>
    </reaction>
</comment>
<evidence type="ECO:0000256" key="21">
    <source>
        <dbReference type="PIRSR" id="PIRSR000459-2"/>
    </source>
</evidence>
<evidence type="ECO:0000313" key="24">
    <source>
        <dbReference type="EMBL" id="KAK6308956.1"/>
    </source>
</evidence>
<feature type="domain" description="Transglutaminase-like" evidence="23">
    <location>
        <begin position="359"/>
        <end position="452"/>
    </location>
</feature>
<dbReference type="InterPro" id="IPR050779">
    <property type="entry name" value="Transglutaminase"/>
</dbReference>
<dbReference type="FunFam" id="3.90.260.10:FF:000001">
    <property type="entry name" value="Protein-glutamine gamma-glutamyltransferase 2"/>
    <property type="match status" value="1"/>
</dbReference>
<dbReference type="InterPro" id="IPR002931">
    <property type="entry name" value="Transglutaminase-like"/>
</dbReference>
<dbReference type="InterPro" id="IPR008958">
    <property type="entry name" value="Transglutaminase_C"/>
</dbReference>
<comment type="similarity">
    <text evidence="2">Belongs to the transglutaminase superfamily. Transglutaminase family.</text>
</comment>
<evidence type="ECO:0000256" key="8">
    <source>
        <dbReference type="ARBA" id="ARBA00023139"/>
    </source>
</evidence>
<dbReference type="GO" id="GO:0007399">
    <property type="term" value="P:nervous system development"/>
    <property type="evidence" value="ECO:0007669"/>
    <property type="project" value="UniProtKB-ARBA"/>
</dbReference>
<feature type="binding site" evidence="21">
    <location>
        <position position="538"/>
    </location>
    <ligand>
        <name>Ca(2+)</name>
        <dbReference type="ChEBI" id="CHEBI:29108"/>
    </ligand>
</feature>
<dbReference type="InterPro" id="IPR001102">
    <property type="entry name" value="Transglutaminase_N"/>
</dbReference>
<evidence type="ECO:0000256" key="5">
    <source>
        <dbReference type="ARBA" id="ARBA00022723"/>
    </source>
</evidence>